<accession>A0A1G7BLH9</accession>
<gene>
    <name evidence="4" type="ORF">SAMN05216270_1173</name>
</gene>
<evidence type="ECO:0000259" key="1">
    <source>
        <dbReference type="Pfam" id="PF13304"/>
    </source>
</evidence>
<keyword evidence="5" id="KW-1185">Reference proteome</keyword>
<keyword evidence="4" id="KW-0378">Hydrolase</keyword>
<dbReference type="Gene3D" id="3.40.50.300">
    <property type="entry name" value="P-loop containing nucleotide triphosphate hydrolases"/>
    <property type="match status" value="2"/>
</dbReference>
<dbReference type="OrthoDB" id="3237462at2"/>
<dbReference type="EMBL" id="FNAD01000017">
    <property type="protein sequence ID" value="SDE27326.1"/>
    <property type="molecule type" value="Genomic_DNA"/>
</dbReference>
<dbReference type="PANTHER" id="PTHR43581">
    <property type="entry name" value="ATP/GTP PHOSPHATASE"/>
    <property type="match status" value="1"/>
</dbReference>
<dbReference type="Pfam" id="PF13304">
    <property type="entry name" value="AAA_21"/>
    <property type="match status" value="1"/>
</dbReference>
<dbReference type="AlphaFoldDB" id="A0A1G7BLH9"/>
<dbReference type="PANTHER" id="PTHR43581:SF4">
    <property type="entry name" value="ATP_GTP PHOSPHATASE"/>
    <property type="match status" value="1"/>
</dbReference>
<dbReference type="SUPFAM" id="SSF52540">
    <property type="entry name" value="P-loop containing nucleoside triphosphate hydrolases"/>
    <property type="match status" value="1"/>
</dbReference>
<dbReference type="InterPro" id="IPR051396">
    <property type="entry name" value="Bact_Antivir_Def_Nuclease"/>
</dbReference>
<dbReference type="InterPro" id="IPR027417">
    <property type="entry name" value="P-loop_NTPase"/>
</dbReference>
<proteinExistence type="predicted"/>
<dbReference type="GO" id="GO:0004519">
    <property type="term" value="F:endonuclease activity"/>
    <property type="evidence" value="ECO:0007669"/>
    <property type="project" value="UniProtKB-KW"/>
</dbReference>
<evidence type="ECO:0000313" key="4">
    <source>
        <dbReference type="EMBL" id="SDE27326.1"/>
    </source>
</evidence>
<dbReference type="GO" id="GO:0006302">
    <property type="term" value="P:double-strand break repair"/>
    <property type="evidence" value="ECO:0007669"/>
    <property type="project" value="InterPro"/>
</dbReference>
<dbReference type="RefSeq" id="WP_091039712.1">
    <property type="nucleotide sequence ID" value="NZ_FNAD01000017.1"/>
</dbReference>
<dbReference type="STRING" id="58114.SAMN05216270_1173"/>
<dbReference type="GO" id="GO:0016887">
    <property type="term" value="F:ATP hydrolysis activity"/>
    <property type="evidence" value="ECO:0007669"/>
    <property type="project" value="InterPro"/>
</dbReference>
<feature type="domain" description="ATPase AAA-type core" evidence="1">
    <location>
        <begin position="204"/>
        <end position="331"/>
    </location>
</feature>
<protein>
    <submittedName>
        <fullName evidence="4">Predicted ATP-dependent endonuclease of the OLD family, contains P-loop ATPase and TOPRIM domains</fullName>
    </submittedName>
</protein>
<dbReference type="InterPro" id="IPR003959">
    <property type="entry name" value="ATPase_AAA_core"/>
</dbReference>
<dbReference type="GO" id="GO:0005524">
    <property type="term" value="F:ATP binding"/>
    <property type="evidence" value="ECO:0007669"/>
    <property type="project" value="InterPro"/>
</dbReference>
<dbReference type="Proteomes" id="UP000198949">
    <property type="component" value="Unassembled WGS sequence"/>
</dbReference>
<dbReference type="InterPro" id="IPR038729">
    <property type="entry name" value="Rad50/SbcC_AAA"/>
</dbReference>
<evidence type="ECO:0000259" key="2">
    <source>
        <dbReference type="Pfam" id="PF13476"/>
    </source>
</evidence>
<sequence length="529" mass="59832">MIKKIMIQNYRIYENFQLEFNPKRNVVVGNNDAGKSTLVEALSIALTNKLNGRSLAQQLSPYFINMAATETYISTLQKDPSIYPPEVIIDVFFENDKELASLRGTNNLAEEESPGIRLRIAFDEGYIDEYKKFAEEPGNVKLVPIEYYKVEWLGFSGNGITWRSVPVTSALIDAADIKLQSGTDFYLQQIIARHLAPKDRVELQRAYRSLREEFAKETSIADINARLGESSNHLTDRAFSLSIDISQRTSWESTLVPHIDDLPFQYLGNGEKNCLKILLAISKAVDTQVILVEEPENHLSYSNLNRLVSRVNGQCQDKQVIVTTHSSYVINKLGLDQLILLTPERGVRLTDLKESTTDYFMKLSGYDTLRMVLAAKAILVEGPSDELIIQRAYLDAHGKLPIEDGVDVISVRGLSAKRFLDIAVEIKKPTTVVNDNDGDFIKATGRYSDYSNHDFISIRISPDITNETLEPQIFATNGLEKLNRIFETEYETADEMKKYMKANKTTCALKIFGHDESIKMPEYINEAVR</sequence>
<dbReference type="Pfam" id="PF20469">
    <property type="entry name" value="OLD-like_TOPRIM"/>
    <property type="match status" value="1"/>
</dbReference>
<evidence type="ECO:0000313" key="5">
    <source>
        <dbReference type="Proteomes" id="UP000198949"/>
    </source>
</evidence>
<dbReference type="InterPro" id="IPR034139">
    <property type="entry name" value="TOPRIM_OLD"/>
</dbReference>
<organism evidence="4 5">
    <name type="scientific">Glycomyces harbinensis</name>
    <dbReference type="NCBI Taxonomy" id="58114"/>
    <lineage>
        <taxon>Bacteria</taxon>
        <taxon>Bacillati</taxon>
        <taxon>Actinomycetota</taxon>
        <taxon>Actinomycetes</taxon>
        <taxon>Glycomycetales</taxon>
        <taxon>Glycomycetaceae</taxon>
        <taxon>Glycomyces</taxon>
    </lineage>
</organism>
<evidence type="ECO:0000259" key="3">
    <source>
        <dbReference type="Pfam" id="PF20469"/>
    </source>
</evidence>
<feature type="domain" description="Rad50/SbcC-type AAA" evidence="2">
    <location>
        <begin position="4"/>
        <end position="98"/>
    </location>
</feature>
<feature type="domain" description="OLD protein-like TOPRIM" evidence="3">
    <location>
        <begin position="374"/>
        <end position="437"/>
    </location>
</feature>
<keyword evidence="4" id="KW-0540">Nuclease</keyword>
<dbReference type="CDD" id="cd01026">
    <property type="entry name" value="TOPRIM_OLD"/>
    <property type="match status" value="1"/>
</dbReference>
<name>A0A1G7BLH9_9ACTN</name>
<keyword evidence="4" id="KW-0255">Endonuclease</keyword>
<reference evidence="5" key="1">
    <citation type="submission" date="2016-10" db="EMBL/GenBank/DDBJ databases">
        <authorList>
            <person name="Varghese N."/>
            <person name="Submissions S."/>
        </authorList>
    </citation>
    <scope>NUCLEOTIDE SEQUENCE [LARGE SCALE GENOMIC DNA]</scope>
    <source>
        <strain evidence="5">CGMCC 4.3516</strain>
    </source>
</reference>
<dbReference type="Pfam" id="PF13476">
    <property type="entry name" value="AAA_23"/>
    <property type="match status" value="1"/>
</dbReference>